<dbReference type="Pfam" id="PF03401">
    <property type="entry name" value="TctC"/>
    <property type="match status" value="1"/>
</dbReference>
<dbReference type="PIRSF" id="PIRSF017082">
    <property type="entry name" value="YflP"/>
    <property type="match status" value="1"/>
</dbReference>
<evidence type="ECO:0000313" key="3">
    <source>
        <dbReference type="EMBL" id="MFD1037274.1"/>
    </source>
</evidence>
<dbReference type="Gene3D" id="3.40.190.150">
    <property type="entry name" value="Bordetella uptake gene, domain 1"/>
    <property type="match status" value="1"/>
</dbReference>
<keyword evidence="4" id="KW-1185">Reference proteome</keyword>
<protein>
    <submittedName>
        <fullName evidence="3">Tripartite tricarboxylate transporter substrate binding protein</fullName>
    </submittedName>
</protein>
<dbReference type="RefSeq" id="WP_390359187.1">
    <property type="nucleotide sequence ID" value="NZ_JBHTKJ010000007.1"/>
</dbReference>
<accession>A0ABW3LIK0</accession>
<evidence type="ECO:0000256" key="1">
    <source>
        <dbReference type="ARBA" id="ARBA00006987"/>
    </source>
</evidence>
<dbReference type="CDD" id="cd07012">
    <property type="entry name" value="PBP2_Bug_TTT"/>
    <property type="match status" value="1"/>
</dbReference>
<sequence>MMKRITLFTFMIIVAVLFLTACGSDVGSETGDNGSETDVDMDNYPDGTVRLVVPYSAGGGTDTVGRAIAEYIDVDNESMIIANIEGSGGSIGTKEVVDESPDGQTLLIHSVTAAVSGYHTGLYDERVWKQLKPVAALVSQSGGIVVSADSEFETAEDLIEFAENNPNELSVGVPGIGGGGHIISAIFADSAGIDVNFVPFDGSADSRAALAGGHIDVMSGFVSEFYDFIQDGEFRMLASTGSERAEQLPDVPTFSELGIDFVLNHRNGIYAPADTPDEVIDYLNKRLQEVSENQEFIDLMNSLVTEVDYLNAEEFEAEMESLDSIIEPVGHLISGE</sequence>
<feature type="signal peptide" evidence="2">
    <location>
        <begin position="1"/>
        <end position="21"/>
    </location>
</feature>
<feature type="chain" id="PRO_5045261096" evidence="2">
    <location>
        <begin position="22"/>
        <end position="336"/>
    </location>
</feature>
<dbReference type="Gene3D" id="3.40.190.10">
    <property type="entry name" value="Periplasmic binding protein-like II"/>
    <property type="match status" value="1"/>
</dbReference>
<dbReference type="InterPro" id="IPR005064">
    <property type="entry name" value="BUG"/>
</dbReference>
<reference evidence="4" key="1">
    <citation type="journal article" date="2019" name="Int. J. Syst. Evol. Microbiol.">
        <title>The Global Catalogue of Microorganisms (GCM) 10K type strain sequencing project: providing services to taxonomists for standard genome sequencing and annotation.</title>
        <authorList>
            <consortium name="The Broad Institute Genomics Platform"/>
            <consortium name="The Broad Institute Genome Sequencing Center for Infectious Disease"/>
            <person name="Wu L."/>
            <person name="Ma J."/>
        </authorList>
    </citation>
    <scope>NUCLEOTIDE SEQUENCE [LARGE SCALE GENOMIC DNA]</scope>
    <source>
        <strain evidence="4">CCUG 56754</strain>
    </source>
</reference>
<organism evidence="3 4">
    <name type="scientific">Virgibacillus byunsanensis</name>
    <dbReference type="NCBI Taxonomy" id="570945"/>
    <lineage>
        <taxon>Bacteria</taxon>
        <taxon>Bacillati</taxon>
        <taxon>Bacillota</taxon>
        <taxon>Bacilli</taxon>
        <taxon>Bacillales</taxon>
        <taxon>Bacillaceae</taxon>
        <taxon>Virgibacillus</taxon>
    </lineage>
</organism>
<gene>
    <name evidence="3" type="ORF">ACFQ3N_02395</name>
</gene>
<proteinExistence type="inferred from homology"/>
<dbReference type="Proteomes" id="UP001597040">
    <property type="component" value="Unassembled WGS sequence"/>
</dbReference>
<name>A0ABW3LIK0_9BACI</name>
<dbReference type="PANTHER" id="PTHR42928">
    <property type="entry name" value="TRICARBOXYLATE-BINDING PROTEIN"/>
    <property type="match status" value="1"/>
</dbReference>
<comment type="caution">
    <text evidence="3">The sequence shown here is derived from an EMBL/GenBank/DDBJ whole genome shotgun (WGS) entry which is preliminary data.</text>
</comment>
<dbReference type="InterPro" id="IPR042100">
    <property type="entry name" value="Bug_dom1"/>
</dbReference>
<evidence type="ECO:0000313" key="4">
    <source>
        <dbReference type="Proteomes" id="UP001597040"/>
    </source>
</evidence>
<evidence type="ECO:0000256" key="2">
    <source>
        <dbReference type="SAM" id="SignalP"/>
    </source>
</evidence>
<dbReference type="PANTHER" id="PTHR42928:SF5">
    <property type="entry name" value="BLR1237 PROTEIN"/>
    <property type="match status" value="1"/>
</dbReference>
<comment type="similarity">
    <text evidence="1">Belongs to the UPF0065 (bug) family.</text>
</comment>
<dbReference type="PROSITE" id="PS51257">
    <property type="entry name" value="PROKAR_LIPOPROTEIN"/>
    <property type="match status" value="1"/>
</dbReference>
<dbReference type="EMBL" id="JBHTKJ010000007">
    <property type="protein sequence ID" value="MFD1037274.1"/>
    <property type="molecule type" value="Genomic_DNA"/>
</dbReference>
<keyword evidence="2" id="KW-0732">Signal</keyword>
<dbReference type="SUPFAM" id="SSF53850">
    <property type="entry name" value="Periplasmic binding protein-like II"/>
    <property type="match status" value="1"/>
</dbReference>